<accession>A0A557STT5</accession>
<dbReference type="Proteomes" id="UP000315289">
    <property type="component" value="Unassembled WGS sequence"/>
</dbReference>
<keyword evidence="2" id="KW-1185">Reference proteome</keyword>
<sequence>MKQATENIITITTAIVTNNERLGNSAGENDEIVSNIKNPPMIVELIISRSFEFISIQILILLQLLYHTGSGTCEICNSFWKI</sequence>
<name>A0A557STT5_9ARCH</name>
<organism evidence="1 2">
    <name type="scientific">Candidatus Nitrosocosmicus arcticus</name>
    <dbReference type="NCBI Taxonomy" id="2035267"/>
    <lineage>
        <taxon>Archaea</taxon>
        <taxon>Nitrososphaerota</taxon>
        <taxon>Nitrososphaeria</taxon>
        <taxon>Nitrososphaerales</taxon>
        <taxon>Nitrososphaeraceae</taxon>
        <taxon>Candidatus Nitrosocosmicus</taxon>
    </lineage>
</organism>
<proteinExistence type="predicted"/>
<evidence type="ECO:0000313" key="1">
    <source>
        <dbReference type="EMBL" id="TVP39995.1"/>
    </source>
</evidence>
<reference evidence="1 2" key="1">
    <citation type="journal article" date="2019" name="Front. Microbiol.">
        <title>Ammonia Oxidation by the Arctic Terrestrial Thaumarchaeote Candidatus Nitrosocosmicus arcticus Is Stimulated by Increasing Temperatures.</title>
        <authorList>
            <person name="Alves R.J.E."/>
            <person name="Kerou M."/>
            <person name="Zappe A."/>
            <person name="Bittner R."/>
            <person name="Abby S.S."/>
            <person name="Schmidt H.A."/>
            <person name="Pfeifer K."/>
            <person name="Schleper C."/>
        </authorList>
    </citation>
    <scope>NUCLEOTIDE SEQUENCE [LARGE SCALE GENOMIC DNA]</scope>
    <source>
        <strain evidence="1 2">Kfb</strain>
    </source>
</reference>
<comment type="caution">
    <text evidence="1">The sequence shown here is derived from an EMBL/GenBank/DDBJ whole genome shotgun (WGS) entry which is preliminary data.</text>
</comment>
<dbReference type="AlphaFoldDB" id="A0A557STT5"/>
<dbReference type="EMBL" id="VOAH01000010">
    <property type="protein sequence ID" value="TVP39995.1"/>
    <property type="molecule type" value="Genomic_DNA"/>
</dbReference>
<evidence type="ECO:0000313" key="2">
    <source>
        <dbReference type="Proteomes" id="UP000315289"/>
    </source>
</evidence>
<gene>
    <name evidence="1" type="ORF">NARC_100057</name>
</gene>
<protein>
    <submittedName>
        <fullName evidence="1">Uncharacterized protein</fullName>
    </submittedName>
</protein>